<dbReference type="RefSeq" id="WP_011012451.1">
    <property type="nucleotide sequence ID" value="NC_003413.1"/>
</dbReference>
<reference evidence="1 2" key="1">
    <citation type="submission" date="2017-08" db="EMBL/GenBank/DDBJ databases">
        <title>Resequencing and Reannotation of the genome of Pyrococcus furiosus type strain DSM3638.</title>
        <authorList>
            <person name="Reichelt R.M."/>
            <person name="Bunk B."/>
        </authorList>
    </citation>
    <scope>NUCLEOTIDE SEQUENCE [LARGE SCALE GENOMIC DNA]</scope>
    <source>
        <strain evidence="1 2">DSM 3638</strain>
    </source>
</reference>
<dbReference type="AlphaFoldDB" id="A0A5C0XNZ1"/>
<evidence type="ECO:0000313" key="2">
    <source>
        <dbReference type="Proteomes" id="UP000324354"/>
    </source>
</evidence>
<organism evidence="1 2">
    <name type="scientific">Pyrococcus furiosus (strain ATCC 43587 / DSM 3638 / JCM 8422 / Vc1)</name>
    <dbReference type="NCBI Taxonomy" id="186497"/>
    <lineage>
        <taxon>Archaea</taxon>
        <taxon>Methanobacteriati</taxon>
        <taxon>Methanobacteriota</taxon>
        <taxon>Thermococci</taxon>
        <taxon>Thermococcales</taxon>
        <taxon>Thermococcaceae</taxon>
        <taxon>Pyrococcus</taxon>
    </lineage>
</organism>
<protein>
    <submittedName>
        <fullName evidence="1">Uncharacterized protein</fullName>
    </submittedName>
</protein>
<name>A0A5C0XNZ1_PYRFU</name>
<evidence type="ECO:0000313" key="1">
    <source>
        <dbReference type="EMBL" id="QEK78946.1"/>
    </source>
</evidence>
<proteinExistence type="predicted"/>
<dbReference type="GeneID" id="13301906"/>
<gene>
    <name evidence="1" type="ORF">PFDSM3638_06520</name>
</gene>
<sequence length="139" mass="16465">MIKKITISDLIRMGDEKEREWFMFHAEVERIFNDTEIVGIKYQATITYVIGELDEDVLNTVFESNWNKTAEVLKKHEIEVEDIKIDKNEKKVEIKLKTSGIVYREGLFEFEDIKELLKDVLARKIEEAWISVLQEHGYI</sequence>
<dbReference type="Proteomes" id="UP000324354">
    <property type="component" value="Chromosome"/>
</dbReference>
<accession>A0A5C0XNZ1</accession>
<dbReference type="GeneID" id="41713111"/>
<dbReference type="EMBL" id="CP023154">
    <property type="protein sequence ID" value="QEK78946.1"/>
    <property type="molecule type" value="Genomic_DNA"/>
</dbReference>